<organism evidence="3 4">
    <name type="scientific">Manduca sexta</name>
    <name type="common">Tobacco hawkmoth</name>
    <name type="synonym">Tobacco hornworm</name>
    <dbReference type="NCBI Taxonomy" id="7130"/>
    <lineage>
        <taxon>Eukaryota</taxon>
        <taxon>Metazoa</taxon>
        <taxon>Ecdysozoa</taxon>
        <taxon>Arthropoda</taxon>
        <taxon>Hexapoda</taxon>
        <taxon>Insecta</taxon>
        <taxon>Pterygota</taxon>
        <taxon>Neoptera</taxon>
        <taxon>Endopterygota</taxon>
        <taxon>Lepidoptera</taxon>
        <taxon>Glossata</taxon>
        <taxon>Ditrysia</taxon>
        <taxon>Bombycoidea</taxon>
        <taxon>Sphingidae</taxon>
        <taxon>Sphinginae</taxon>
        <taxon>Sphingini</taxon>
        <taxon>Manduca</taxon>
    </lineage>
</organism>
<evidence type="ECO:0000256" key="1">
    <source>
        <dbReference type="SAM" id="Phobius"/>
    </source>
</evidence>
<feature type="transmembrane region" description="Helical" evidence="1">
    <location>
        <begin position="311"/>
        <end position="332"/>
    </location>
</feature>
<sequence length="452" mass="52541">MKTTTPECGRSSPNRYLLTWSLVTNWRRLTADYDDGDPRLAALKPVQGMKAITLILIMMAHSVLSYYTTYLHNPHFLEKAGHHLLSSYFQNGSCIVHTFIMVSNFLLAYNILLHSDANPKKQLGLRILPQVLMHRIVRITPVYLFVLGVATTWWSHFGDGPMWSPLIEGECHRCREKWWAQLLYINNFYRPDFKCLIHTWFLAVDMQLYVVCAMLVLALGRRPKLALRVLATLLACSVLANLAIIVNWQLRPMVTLMFPEYMRLQFEGEPSFKWLYSAPWDSLPAALIGLFVAFLHFTLQKSGCKPDQYLVIRILYRVTIPLMFLWVLSGFWMKRASAPWLVWLYASLDRPVFISLTAFAMFCFFNKVDSLVWRFLSWRGWEILGRMSLSVYLLHWLYALTQLALRAHASPASLHEIGGHWLWTIFVTYFTAVPLHLLVELPMQKFLQTLLS</sequence>
<evidence type="ECO:0000313" key="4">
    <source>
        <dbReference type="Proteomes" id="UP000791440"/>
    </source>
</evidence>
<comment type="caution">
    <text evidence="3">The sequence shown here is derived from an EMBL/GenBank/DDBJ whole genome shotgun (WGS) entry which is preliminary data.</text>
</comment>
<feature type="transmembrane region" description="Helical" evidence="1">
    <location>
        <begin position="225"/>
        <end position="250"/>
    </location>
</feature>
<evidence type="ECO:0000259" key="2">
    <source>
        <dbReference type="Pfam" id="PF01757"/>
    </source>
</evidence>
<evidence type="ECO:0000313" key="3">
    <source>
        <dbReference type="EMBL" id="KAG6458579.1"/>
    </source>
</evidence>
<dbReference type="PANTHER" id="PTHR11161:SF72">
    <property type="entry name" value="FI21449P1"/>
    <property type="match status" value="1"/>
</dbReference>
<feature type="transmembrane region" description="Helical" evidence="1">
    <location>
        <begin position="282"/>
        <end position="299"/>
    </location>
</feature>
<feature type="domain" description="Acyltransferase 3" evidence="2">
    <location>
        <begin position="48"/>
        <end position="434"/>
    </location>
</feature>
<feature type="transmembrane region" description="Helical" evidence="1">
    <location>
        <begin position="136"/>
        <end position="156"/>
    </location>
</feature>
<keyword evidence="4" id="KW-1185">Reference proteome</keyword>
<reference evidence="3" key="1">
    <citation type="journal article" date="2016" name="Insect Biochem. Mol. Biol.">
        <title>Multifaceted biological insights from a draft genome sequence of the tobacco hornworm moth, Manduca sexta.</title>
        <authorList>
            <person name="Kanost M.R."/>
            <person name="Arrese E.L."/>
            <person name="Cao X."/>
            <person name="Chen Y.R."/>
            <person name="Chellapilla S."/>
            <person name="Goldsmith M.R."/>
            <person name="Grosse-Wilde E."/>
            <person name="Heckel D.G."/>
            <person name="Herndon N."/>
            <person name="Jiang H."/>
            <person name="Papanicolaou A."/>
            <person name="Qu J."/>
            <person name="Soulages J.L."/>
            <person name="Vogel H."/>
            <person name="Walters J."/>
            <person name="Waterhouse R.M."/>
            <person name="Ahn S.J."/>
            <person name="Almeida F.C."/>
            <person name="An C."/>
            <person name="Aqrawi P."/>
            <person name="Bretschneider A."/>
            <person name="Bryant W.B."/>
            <person name="Bucks S."/>
            <person name="Chao H."/>
            <person name="Chevignon G."/>
            <person name="Christen J.M."/>
            <person name="Clarke D.F."/>
            <person name="Dittmer N.T."/>
            <person name="Ferguson L.C.F."/>
            <person name="Garavelou S."/>
            <person name="Gordon K.H.J."/>
            <person name="Gunaratna R.T."/>
            <person name="Han Y."/>
            <person name="Hauser F."/>
            <person name="He Y."/>
            <person name="Heidel-Fischer H."/>
            <person name="Hirsh A."/>
            <person name="Hu Y."/>
            <person name="Jiang H."/>
            <person name="Kalra D."/>
            <person name="Klinner C."/>
            <person name="Konig C."/>
            <person name="Kovar C."/>
            <person name="Kroll A.R."/>
            <person name="Kuwar S.S."/>
            <person name="Lee S.L."/>
            <person name="Lehman R."/>
            <person name="Li K."/>
            <person name="Li Z."/>
            <person name="Liang H."/>
            <person name="Lovelace S."/>
            <person name="Lu Z."/>
            <person name="Mansfield J.H."/>
            <person name="McCulloch K.J."/>
            <person name="Mathew T."/>
            <person name="Morton B."/>
            <person name="Muzny D.M."/>
            <person name="Neunemann D."/>
            <person name="Ongeri F."/>
            <person name="Pauchet Y."/>
            <person name="Pu L.L."/>
            <person name="Pyrousis I."/>
            <person name="Rao X.J."/>
            <person name="Redding A."/>
            <person name="Roesel C."/>
            <person name="Sanchez-Gracia A."/>
            <person name="Schaack S."/>
            <person name="Shukla A."/>
            <person name="Tetreau G."/>
            <person name="Wang Y."/>
            <person name="Xiong G.H."/>
            <person name="Traut W."/>
            <person name="Walsh T.K."/>
            <person name="Worley K.C."/>
            <person name="Wu D."/>
            <person name="Wu W."/>
            <person name="Wu Y.Q."/>
            <person name="Zhang X."/>
            <person name="Zou Z."/>
            <person name="Zucker H."/>
            <person name="Briscoe A.D."/>
            <person name="Burmester T."/>
            <person name="Clem R.J."/>
            <person name="Feyereisen R."/>
            <person name="Grimmelikhuijzen C.J.P."/>
            <person name="Hamodrakas S.J."/>
            <person name="Hansson B.S."/>
            <person name="Huguet E."/>
            <person name="Jermiin L.S."/>
            <person name="Lan Q."/>
            <person name="Lehman H.K."/>
            <person name="Lorenzen M."/>
            <person name="Merzendorfer H."/>
            <person name="Michalopoulos I."/>
            <person name="Morton D.B."/>
            <person name="Muthukrishnan S."/>
            <person name="Oakeshott J.G."/>
            <person name="Palmer W."/>
            <person name="Park Y."/>
            <person name="Passarelli A.L."/>
            <person name="Rozas J."/>
            <person name="Schwartz L.M."/>
            <person name="Smith W."/>
            <person name="Southgate A."/>
            <person name="Vilcinskas A."/>
            <person name="Vogt R."/>
            <person name="Wang P."/>
            <person name="Werren J."/>
            <person name="Yu X.Q."/>
            <person name="Zhou J.J."/>
            <person name="Brown S.J."/>
            <person name="Scherer S.E."/>
            <person name="Richards S."/>
            <person name="Blissard G.W."/>
        </authorList>
    </citation>
    <scope>NUCLEOTIDE SEQUENCE</scope>
</reference>
<dbReference type="PANTHER" id="PTHR11161">
    <property type="entry name" value="O-ACYLTRANSFERASE"/>
    <property type="match status" value="1"/>
</dbReference>
<feature type="transmembrane region" description="Helical" evidence="1">
    <location>
        <begin position="197"/>
        <end position="218"/>
    </location>
</feature>
<reference evidence="3" key="2">
    <citation type="submission" date="2020-12" db="EMBL/GenBank/DDBJ databases">
        <authorList>
            <person name="Kanost M."/>
        </authorList>
    </citation>
    <scope>NUCLEOTIDE SEQUENCE</scope>
</reference>
<proteinExistence type="predicted"/>
<dbReference type="Proteomes" id="UP000791440">
    <property type="component" value="Unassembled WGS sequence"/>
</dbReference>
<dbReference type="Pfam" id="PF01757">
    <property type="entry name" value="Acyl_transf_3"/>
    <property type="match status" value="1"/>
</dbReference>
<dbReference type="GO" id="GO:0016747">
    <property type="term" value="F:acyltransferase activity, transferring groups other than amino-acyl groups"/>
    <property type="evidence" value="ECO:0007669"/>
    <property type="project" value="InterPro"/>
</dbReference>
<accession>A0A921ZIQ2</accession>
<keyword evidence="1" id="KW-0472">Membrane</keyword>
<keyword evidence="1" id="KW-0812">Transmembrane</keyword>
<feature type="transmembrane region" description="Helical" evidence="1">
    <location>
        <begin position="51"/>
        <end position="68"/>
    </location>
</feature>
<feature type="transmembrane region" description="Helical" evidence="1">
    <location>
        <begin position="88"/>
        <end position="112"/>
    </location>
</feature>
<protein>
    <recommendedName>
        <fullName evidence="2">Acyltransferase 3 domain-containing protein</fullName>
    </recommendedName>
</protein>
<gene>
    <name evidence="3" type="ORF">O3G_MSEX010942</name>
</gene>
<name>A0A921ZIQ2_MANSE</name>
<feature type="transmembrane region" description="Helical" evidence="1">
    <location>
        <begin position="389"/>
        <end position="409"/>
    </location>
</feature>
<dbReference type="InterPro" id="IPR002656">
    <property type="entry name" value="Acyl_transf_3_dom"/>
</dbReference>
<dbReference type="InterPro" id="IPR052728">
    <property type="entry name" value="O2_lipid_transport_reg"/>
</dbReference>
<feature type="transmembrane region" description="Helical" evidence="1">
    <location>
        <begin position="421"/>
        <end position="439"/>
    </location>
</feature>
<feature type="transmembrane region" description="Helical" evidence="1">
    <location>
        <begin position="352"/>
        <end position="368"/>
    </location>
</feature>
<keyword evidence="1" id="KW-1133">Transmembrane helix</keyword>
<dbReference type="EMBL" id="JH668588">
    <property type="protein sequence ID" value="KAG6458579.1"/>
    <property type="molecule type" value="Genomic_DNA"/>
</dbReference>
<dbReference type="AlphaFoldDB" id="A0A921ZIQ2"/>